<feature type="region of interest" description="Disordered" evidence="1">
    <location>
        <begin position="1"/>
        <end position="67"/>
    </location>
</feature>
<feature type="compositionally biased region" description="Basic and acidic residues" evidence="1">
    <location>
        <begin position="14"/>
        <end position="25"/>
    </location>
</feature>
<dbReference type="Proteomes" id="UP000005113">
    <property type="component" value="Unassembled WGS sequence"/>
</dbReference>
<dbReference type="HOGENOM" id="CLU_2809978_0_0_10"/>
<dbReference type="AlphaFoldDB" id="J0P3L0"/>
<gene>
    <name evidence="2" type="ORF">SapgrDRAFT_0254</name>
</gene>
<evidence type="ECO:0000313" key="3">
    <source>
        <dbReference type="Proteomes" id="UP000005113"/>
    </source>
</evidence>
<dbReference type="EMBL" id="JH719942">
    <property type="protein sequence ID" value="EJF52007.1"/>
    <property type="molecule type" value="Genomic_DNA"/>
</dbReference>
<name>J0P3L0_9BACT</name>
<evidence type="ECO:0000313" key="2">
    <source>
        <dbReference type="EMBL" id="EJF52007.1"/>
    </source>
</evidence>
<protein>
    <submittedName>
        <fullName evidence="2">Uncharacterized protein</fullName>
    </submittedName>
</protein>
<evidence type="ECO:0000256" key="1">
    <source>
        <dbReference type="SAM" id="MobiDB-lite"/>
    </source>
</evidence>
<proteinExistence type="predicted"/>
<accession>J0P3L0</accession>
<organism evidence="2 3">
    <name type="scientific">Saprospira grandis DSM 2844</name>
    <dbReference type="NCBI Taxonomy" id="694433"/>
    <lineage>
        <taxon>Bacteria</taxon>
        <taxon>Pseudomonadati</taxon>
        <taxon>Bacteroidota</taxon>
        <taxon>Saprospiria</taxon>
        <taxon>Saprospirales</taxon>
        <taxon>Saprospiraceae</taxon>
        <taxon>Saprospira</taxon>
    </lineage>
</organism>
<sequence length="67" mass="7131">MLPKRAEAAPLSQRKKEERMSDAERVAAGQTKAAKGGCRAEQTCEPRSVATRPQGGAAPKNKILKGL</sequence>
<reference evidence="3" key="1">
    <citation type="journal article" date="2012" name="Stand. Genomic Sci.">
        <title>Permanent draft genome sequence of the gliding predator Saprospira grandis strain Sa g1 (= HR1).</title>
        <authorList>
            <person name="Mavromatis K."/>
            <person name="Chertkov O."/>
            <person name="Lapidus A."/>
            <person name="Nolan M."/>
            <person name="Lucas S."/>
            <person name="Tice H."/>
            <person name="Del Rio T.G."/>
            <person name="Cheng J.F."/>
            <person name="Han C."/>
            <person name="Tapia R."/>
            <person name="Bruce D."/>
            <person name="Goodwin L.A."/>
            <person name="Pitluck S."/>
            <person name="Huntemann M."/>
            <person name="Liolios K."/>
            <person name="Pagani I."/>
            <person name="Ivanova N."/>
            <person name="Mikhailova N."/>
            <person name="Pati A."/>
            <person name="Chen A."/>
            <person name="Palaniappan K."/>
            <person name="Land M."/>
            <person name="Brambilla E.M."/>
            <person name="Rohde M."/>
            <person name="Spring S."/>
            <person name="Goker M."/>
            <person name="Detter J.C."/>
            <person name="Bristow J."/>
            <person name="Eisen J.A."/>
            <person name="Markowitz V."/>
            <person name="Hugenholtz P."/>
            <person name="Kyrpides N.C."/>
            <person name="Klenk H.P."/>
            <person name="Woyke T."/>
        </authorList>
    </citation>
    <scope>NUCLEOTIDE SEQUENCE [LARGE SCALE GENOMIC DNA]</scope>
    <source>
        <strain evidence="3">DSM 2844</strain>
    </source>
</reference>